<gene>
    <name evidence="1" type="ORF">K1Y79_23195</name>
</gene>
<organism evidence="1 2">
    <name type="scientific">Chitinophaga rhizophila</name>
    <dbReference type="NCBI Taxonomy" id="2866212"/>
    <lineage>
        <taxon>Bacteria</taxon>
        <taxon>Pseudomonadati</taxon>
        <taxon>Bacteroidota</taxon>
        <taxon>Chitinophagia</taxon>
        <taxon>Chitinophagales</taxon>
        <taxon>Chitinophagaceae</taxon>
        <taxon>Chitinophaga</taxon>
    </lineage>
</organism>
<dbReference type="Proteomes" id="UP000812961">
    <property type="component" value="Unassembled WGS sequence"/>
</dbReference>
<evidence type="ECO:0000313" key="2">
    <source>
        <dbReference type="Proteomes" id="UP000812961"/>
    </source>
</evidence>
<comment type="caution">
    <text evidence="1">The sequence shown here is derived from an EMBL/GenBank/DDBJ whole genome shotgun (WGS) entry which is preliminary data.</text>
</comment>
<accession>A0ABS7GHT3</accession>
<protein>
    <submittedName>
        <fullName evidence="1">DUF4265 domain-containing protein</fullName>
    </submittedName>
</protein>
<proteinExistence type="predicted"/>
<name>A0ABS7GHT3_9BACT</name>
<dbReference type="Pfam" id="PF14085">
    <property type="entry name" value="DUF4265"/>
    <property type="match status" value="1"/>
</dbReference>
<evidence type="ECO:0000313" key="1">
    <source>
        <dbReference type="EMBL" id="MBW8687263.1"/>
    </source>
</evidence>
<sequence>MSEDFIAYSGNGTVRIAIADDAFRKNVSNQLIDLGCETEGLPAKNTLTVNIPKSVNYRSIKAFLKSPNRDQLDMEENQVYGSVLFYDSQEKILFNSNN</sequence>
<reference evidence="1 2" key="1">
    <citation type="submission" date="2021-08" db="EMBL/GenBank/DDBJ databases">
        <title>The genome sequence of Chitinophaga sp. B61.</title>
        <authorList>
            <person name="Zhang X."/>
        </authorList>
    </citation>
    <scope>NUCLEOTIDE SEQUENCE [LARGE SCALE GENOMIC DNA]</scope>
    <source>
        <strain evidence="1 2">B61</strain>
    </source>
</reference>
<dbReference type="EMBL" id="JAICCF010000004">
    <property type="protein sequence ID" value="MBW8687263.1"/>
    <property type="molecule type" value="Genomic_DNA"/>
</dbReference>
<dbReference type="InterPro" id="IPR025361">
    <property type="entry name" value="DUF4265"/>
</dbReference>
<keyword evidence="2" id="KW-1185">Reference proteome</keyword>
<dbReference type="RefSeq" id="WP_220252806.1">
    <property type="nucleotide sequence ID" value="NZ_JAICCF010000004.1"/>
</dbReference>